<keyword evidence="1" id="KW-0223">Dioxygenase</keyword>
<evidence type="ECO:0000313" key="2">
    <source>
        <dbReference type="Proteomes" id="UP000325797"/>
    </source>
</evidence>
<dbReference type="PANTHER" id="PTHR20883">
    <property type="entry name" value="PHYTANOYL-COA DIOXYGENASE DOMAIN CONTAINING 1"/>
    <property type="match status" value="1"/>
</dbReference>
<dbReference type="Pfam" id="PF05721">
    <property type="entry name" value="PhyH"/>
    <property type="match status" value="1"/>
</dbReference>
<dbReference type="KEGG" id="hadh:FRZ61_27290"/>
<sequence>MRDFAMQRVDAAQIRDFQQDGAVALRGLFQDWVEPLRAGIERNMASPSAGARIYPAKDGSGLFFGDYCNWSRFPEYDDFLRHSPLAEAGAQLMGARSVRLFHEHVLVKEPGTDMPTPWHHDQPYYSVDGGQNCSVWVALDSVPRDTAVEFVAGSHRWGRWFRPERFDRTALYEGDGLEAVPDIEAERGRYRVLAWDLEPGDAVAFHFLTLHGAPGNRATGRRRRAFSARLVGDDARWAVRKGRTSPPFPGVTLAHGDPLQGPEFPLLYPQTA</sequence>
<reference evidence="1 2" key="1">
    <citation type="submission" date="2019-08" db="EMBL/GenBank/DDBJ databases">
        <title>Hyperibacter terrae gen. nov., sp. nov. and Hyperibacter viscosus sp. nov., two new members in the family Rhodospirillaceae isolated from the rhizosphere of Hypericum perforatum.</title>
        <authorList>
            <person name="Noviana Z."/>
        </authorList>
    </citation>
    <scope>NUCLEOTIDE SEQUENCE [LARGE SCALE GENOMIC DNA]</scope>
    <source>
        <strain evidence="1 2">R5959</strain>
    </source>
</reference>
<dbReference type="Proteomes" id="UP000325797">
    <property type="component" value="Chromosome"/>
</dbReference>
<evidence type="ECO:0000313" key="1">
    <source>
        <dbReference type="EMBL" id="QEX22797.1"/>
    </source>
</evidence>
<protein>
    <submittedName>
        <fullName evidence="1">Phytanoyl-CoA dioxygenase</fullName>
    </submittedName>
</protein>
<dbReference type="SUPFAM" id="SSF51197">
    <property type="entry name" value="Clavaminate synthase-like"/>
    <property type="match status" value="1"/>
</dbReference>
<gene>
    <name evidence="1" type="ORF">FRZ61_27290</name>
</gene>
<dbReference type="Gene3D" id="2.60.120.620">
    <property type="entry name" value="q2cbj1_9rhob like domain"/>
    <property type="match status" value="1"/>
</dbReference>
<dbReference type="AlphaFoldDB" id="A0A5J6N032"/>
<dbReference type="InterPro" id="IPR008775">
    <property type="entry name" value="Phytyl_CoA_dOase-like"/>
</dbReference>
<organism evidence="1 2">
    <name type="scientific">Hypericibacter adhaerens</name>
    <dbReference type="NCBI Taxonomy" id="2602016"/>
    <lineage>
        <taxon>Bacteria</taxon>
        <taxon>Pseudomonadati</taxon>
        <taxon>Pseudomonadota</taxon>
        <taxon>Alphaproteobacteria</taxon>
        <taxon>Rhodospirillales</taxon>
        <taxon>Dongiaceae</taxon>
        <taxon>Hypericibacter</taxon>
    </lineage>
</organism>
<proteinExistence type="predicted"/>
<dbReference type="GO" id="GO:0005506">
    <property type="term" value="F:iron ion binding"/>
    <property type="evidence" value="ECO:0007669"/>
    <property type="project" value="UniProtKB-ARBA"/>
</dbReference>
<keyword evidence="2" id="KW-1185">Reference proteome</keyword>
<accession>A0A5J6N032</accession>
<dbReference type="GO" id="GO:0016706">
    <property type="term" value="F:2-oxoglutarate-dependent dioxygenase activity"/>
    <property type="evidence" value="ECO:0007669"/>
    <property type="project" value="UniProtKB-ARBA"/>
</dbReference>
<dbReference type="PANTHER" id="PTHR20883:SF49">
    <property type="entry name" value="PHYTANOYL-COA DIOXYGENASE"/>
    <property type="match status" value="1"/>
</dbReference>
<dbReference type="OrthoDB" id="2560571at2"/>
<dbReference type="EMBL" id="CP042582">
    <property type="protein sequence ID" value="QEX22797.1"/>
    <property type="molecule type" value="Genomic_DNA"/>
</dbReference>
<name>A0A5J6N032_9PROT</name>
<keyword evidence="1" id="KW-0560">Oxidoreductase</keyword>